<sequence>MLVALSDPVVVKRCGCGHSYTLEDFRRLPFVGAQRLSNDGKRPEQLELRQCGCGTSLAIGIDRNGNWQPDEDDDDLCE</sequence>
<dbReference type="EMBL" id="LAZR01042401">
    <property type="protein sequence ID" value="KKL09617.1"/>
    <property type="molecule type" value="Genomic_DNA"/>
</dbReference>
<gene>
    <name evidence="1" type="ORF">LCGC14_2564070</name>
</gene>
<reference evidence="1" key="1">
    <citation type="journal article" date="2015" name="Nature">
        <title>Complex archaea that bridge the gap between prokaryotes and eukaryotes.</title>
        <authorList>
            <person name="Spang A."/>
            <person name="Saw J.H."/>
            <person name="Jorgensen S.L."/>
            <person name="Zaremba-Niedzwiedzka K."/>
            <person name="Martijn J."/>
            <person name="Lind A.E."/>
            <person name="van Eijk R."/>
            <person name="Schleper C."/>
            <person name="Guy L."/>
            <person name="Ettema T.J."/>
        </authorList>
    </citation>
    <scope>NUCLEOTIDE SEQUENCE</scope>
</reference>
<proteinExistence type="predicted"/>
<evidence type="ECO:0000313" key="1">
    <source>
        <dbReference type="EMBL" id="KKL09617.1"/>
    </source>
</evidence>
<accession>A0A0F9B731</accession>
<name>A0A0F9B731_9ZZZZ</name>
<protein>
    <submittedName>
        <fullName evidence="1">Uncharacterized protein</fullName>
    </submittedName>
</protein>
<comment type="caution">
    <text evidence="1">The sequence shown here is derived from an EMBL/GenBank/DDBJ whole genome shotgun (WGS) entry which is preliminary data.</text>
</comment>
<dbReference type="AlphaFoldDB" id="A0A0F9B731"/>
<organism evidence="1">
    <name type="scientific">marine sediment metagenome</name>
    <dbReference type="NCBI Taxonomy" id="412755"/>
    <lineage>
        <taxon>unclassified sequences</taxon>
        <taxon>metagenomes</taxon>
        <taxon>ecological metagenomes</taxon>
    </lineage>
</organism>